<evidence type="ECO:0000313" key="2">
    <source>
        <dbReference type="Proteomes" id="UP000199373"/>
    </source>
</evidence>
<keyword evidence="2" id="KW-1185">Reference proteome</keyword>
<dbReference type="InterPro" id="IPR043741">
    <property type="entry name" value="DUF5686"/>
</dbReference>
<accession>A0A1I0PKY5</accession>
<dbReference type="AlphaFoldDB" id="A0A1I0PKY5"/>
<dbReference type="Pfam" id="PF18939">
    <property type="entry name" value="DUF5686"/>
    <property type="match status" value="1"/>
</dbReference>
<evidence type="ECO:0000313" key="1">
    <source>
        <dbReference type="EMBL" id="SEW14885.1"/>
    </source>
</evidence>
<dbReference type="Proteomes" id="UP000199373">
    <property type="component" value="Unassembled WGS sequence"/>
</dbReference>
<dbReference type="EMBL" id="FOIQ01000004">
    <property type="protein sequence ID" value="SEW14885.1"/>
    <property type="molecule type" value="Genomic_DNA"/>
</dbReference>
<dbReference type="InterPro" id="IPR008969">
    <property type="entry name" value="CarboxyPept-like_regulatory"/>
</dbReference>
<dbReference type="SUPFAM" id="SSF49464">
    <property type="entry name" value="Carboxypeptidase regulatory domain-like"/>
    <property type="match status" value="1"/>
</dbReference>
<dbReference type="Pfam" id="PF13715">
    <property type="entry name" value="CarbopepD_reg_2"/>
    <property type="match status" value="1"/>
</dbReference>
<sequence length="853" mass="99620">MILVDRRLKNKRFLLIIVLLMIVVGMRAQITGEILDATDGGPVPYASAVYRGKVAVPSNAEGKFKIERHNGWRLTISSVGYVSQVITITSSTPNHLVIRLKPDTKKLKEVVINSKRKSRYSRKNNPAVELMRKVIAAKKKSDLRTHDYYQYNHYEKITLGLNDLKPEAMETGMFKKHPWLLNQVEMCQYNDKLILPVSVEEKVSQKLYRKDPHTEKTIIKGENSSGVNDYFQTGDILTSVLKEVFTDIDIYEDNVRLFQYPFTSPIGRDAIAFYRFYITDTLEISGERCIQLDFTPNNQIDMGFRGQLFVLADSSYQVKRVNLTIPKTSEVNWVDNLQCFQEYSKLPTGEWVLSVDDMICELQVTKSLGKVVVIRTNRRTDFAFDEIPKQLLRGKRTELKDAYAEMRGDDFWNEYRQVELTKGENDMDQFVKNLSNIKGFKLVVFGIKSLIENFVETANPSKVDIGPVNTIVSQNFYDKLRLRASAQSTAFLHPHLFLKGYYAYGLEHHQNYYGADITWTLNKPGYLPREFPRQAFCFSTMRDVAMPSDKFIRTDKDNMFTSFKWSKVDKMFLYNRQQLSFDFEQEFGTYWFANVKTEEVAPIGNIALERLSDHRQLGHIRYTEATVGFRYAPGESYINTKKHRWPLNLDNPVFRLQHTMGFKNVLGGEYKYNFTEGEVYKRLWLPMNWGKFDARIKFGAQWDRVPYPLLIMPVANLSYILEDETFNLINNMEFLNDRYASAEIRWDLNGKIFNRIPLLQRLKWREFIGVKCLWGMLTDKNNPYLAENQGSDVLMMFPEGCYIMDKNRPYWELSLGVHNIFKILHVEYVRRLNYLELPTAHKHGVRLTFRASF</sequence>
<gene>
    <name evidence="1" type="ORF">SAMN04487850_1833</name>
</gene>
<organism evidence="1 2">
    <name type="scientific">Prevotella aff. ruminicola Tc2-24</name>
    <dbReference type="NCBI Taxonomy" id="81582"/>
    <lineage>
        <taxon>Bacteria</taxon>
        <taxon>Pseudomonadati</taxon>
        <taxon>Bacteroidota</taxon>
        <taxon>Bacteroidia</taxon>
        <taxon>Bacteroidales</taxon>
        <taxon>Prevotellaceae</taxon>
        <taxon>Prevotella</taxon>
    </lineage>
</organism>
<protein>
    <submittedName>
        <fullName evidence="1">CarboxypepD_reg-like domain-containing protein</fullName>
    </submittedName>
</protein>
<proteinExistence type="predicted"/>
<reference evidence="1 2" key="1">
    <citation type="submission" date="2016-10" db="EMBL/GenBank/DDBJ databases">
        <authorList>
            <person name="de Groot N.N."/>
        </authorList>
    </citation>
    <scope>NUCLEOTIDE SEQUENCE [LARGE SCALE GENOMIC DNA]</scope>
    <source>
        <strain evidence="1 2">TC2-24</strain>
    </source>
</reference>
<name>A0A1I0PKY5_9BACT</name>